<proteinExistence type="predicted"/>
<dbReference type="RefSeq" id="WP_208897143.1">
    <property type="nucleotide sequence ID" value="NZ_CP011497.1"/>
</dbReference>
<organism evidence="2 3">
    <name type="scientific">Streptomyces incarnatus</name>
    <dbReference type="NCBI Taxonomy" id="665007"/>
    <lineage>
        <taxon>Bacteria</taxon>
        <taxon>Bacillati</taxon>
        <taxon>Actinomycetota</taxon>
        <taxon>Actinomycetes</taxon>
        <taxon>Kitasatosporales</taxon>
        <taxon>Streptomycetaceae</taxon>
        <taxon>Streptomyces</taxon>
    </lineage>
</organism>
<evidence type="ECO:0000313" key="3">
    <source>
        <dbReference type="Proteomes" id="UP000035366"/>
    </source>
</evidence>
<dbReference type="EMBL" id="CP011497">
    <property type="protein sequence ID" value="AKJ09075.1"/>
    <property type="molecule type" value="Genomic_DNA"/>
</dbReference>
<keyword evidence="1" id="KW-1133">Transmembrane helix</keyword>
<name>A0ABM5TDN6_9ACTN</name>
<sequence length="64" mass="6944">MTRRTAPRTALLVVGELLLWWGALALLWLVFITSVDTLERVVGASAAAVGALLARAGRRAVTWR</sequence>
<dbReference type="Proteomes" id="UP000035366">
    <property type="component" value="Chromosome"/>
</dbReference>
<reference evidence="2 3" key="1">
    <citation type="journal article" date="2015" name="ISME J.">
        <title>Draft Genome Sequence of Streptomyces incarnatus NRRL8089, which Produces the Nucleoside Antibiotic Sinefungin.</title>
        <authorList>
            <person name="Oshima K."/>
            <person name="Hattori M."/>
            <person name="Shimizu H."/>
            <person name="Fukuda K."/>
            <person name="Nemoto M."/>
            <person name="Inagaki K."/>
            <person name="Tamura T."/>
        </authorList>
    </citation>
    <scope>NUCLEOTIDE SEQUENCE [LARGE SCALE GENOMIC DNA]</scope>
    <source>
        <strain evidence="2 3">NRRL 8089</strain>
    </source>
</reference>
<feature type="transmembrane region" description="Helical" evidence="1">
    <location>
        <begin position="12"/>
        <end position="31"/>
    </location>
</feature>
<evidence type="ECO:0000256" key="1">
    <source>
        <dbReference type="SAM" id="Phobius"/>
    </source>
</evidence>
<accession>A0ABM5TDN6</accession>
<keyword evidence="1" id="KW-0812">Transmembrane</keyword>
<keyword evidence="1" id="KW-0472">Membrane</keyword>
<protein>
    <submittedName>
        <fullName evidence="2">Uncharacterized protein</fullName>
    </submittedName>
</protein>
<gene>
    <name evidence="2" type="ORF">ABB07_03245</name>
</gene>
<evidence type="ECO:0000313" key="2">
    <source>
        <dbReference type="EMBL" id="AKJ09075.1"/>
    </source>
</evidence>
<keyword evidence="3" id="KW-1185">Reference proteome</keyword>